<keyword evidence="3" id="KW-1185">Reference proteome</keyword>
<comment type="caution">
    <text evidence="2">The sequence shown here is derived from an EMBL/GenBank/DDBJ whole genome shotgun (WGS) entry which is preliminary data.</text>
</comment>
<evidence type="ECO:0000313" key="3">
    <source>
        <dbReference type="Proteomes" id="UP000886520"/>
    </source>
</evidence>
<feature type="compositionally biased region" description="Basic and acidic residues" evidence="1">
    <location>
        <begin position="37"/>
        <end position="51"/>
    </location>
</feature>
<gene>
    <name evidence="2" type="ORF">GOP47_0019425</name>
</gene>
<dbReference type="EMBL" id="JABFUD020000019">
    <property type="protein sequence ID" value="KAI5064730.1"/>
    <property type="molecule type" value="Genomic_DNA"/>
</dbReference>
<dbReference type="AlphaFoldDB" id="A0A9D4UBA5"/>
<dbReference type="Proteomes" id="UP000886520">
    <property type="component" value="Chromosome 19"/>
</dbReference>
<feature type="region of interest" description="Disordered" evidence="1">
    <location>
        <begin position="37"/>
        <end position="84"/>
    </location>
</feature>
<evidence type="ECO:0000256" key="1">
    <source>
        <dbReference type="SAM" id="MobiDB-lite"/>
    </source>
</evidence>
<proteinExistence type="predicted"/>
<reference evidence="2" key="1">
    <citation type="submission" date="2021-01" db="EMBL/GenBank/DDBJ databases">
        <title>Adiantum capillus-veneris genome.</title>
        <authorList>
            <person name="Fang Y."/>
            <person name="Liao Q."/>
        </authorList>
    </citation>
    <scope>NUCLEOTIDE SEQUENCE</scope>
    <source>
        <strain evidence="2">H3</strain>
        <tissue evidence="2">Leaf</tissue>
    </source>
</reference>
<sequence length="84" mass="9517">METSIQEAQREYDPDSRLIIPPAQLTKDVIGEDLREQQDHKHIPELSDARGSKSRLSVPRVRPEMRIDEETGGPAEVKRGLVTL</sequence>
<protein>
    <submittedName>
        <fullName evidence="2">Uncharacterized protein</fullName>
    </submittedName>
</protein>
<evidence type="ECO:0000313" key="2">
    <source>
        <dbReference type="EMBL" id="KAI5064730.1"/>
    </source>
</evidence>
<accession>A0A9D4UBA5</accession>
<organism evidence="2 3">
    <name type="scientific">Adiantum capillus-veneris</name>
    <name type="common">Maidenhair fern</name>
    <dbReference type="NCBI Taxonomy" id="13818"/>
    <lineage>
        <taxon>Eukaryota</taxon>
        <taxon>Viridiplantae</taxon>
        <taxon>Streptophyta</taxon>
        <taxon>Embryophyta</taxon>
        <taxon>Tracheophyta</taxon>
        <taxon>Polypodiopsida</taxon>
        <taxon>Polypodiidae</taxon>
        <taxon>Polypodiales</taxon>
        <taxon>Pteridineae</taxon>
        <taxon>Pteridaceae</taxon>
        <taxon>Vittarioideae</taxon>
        <taxon>Adiantum</taxon>
    </lineage>
</organism>
<name>A0A9D4UBA5_ADICA</name>